<evidence type="ECO:0000313" key="3">
    <source>
        <dbReference type="Proteomes" id="UP000007069"/>
    </source>
</evidence>
<dbReference type="Proteomes" id="UP000007069">
    <property type="component" value="Chromosome"/>
</dbReference>
<gene>
    <name evidence="2" type="ordered locus">XCV1674</name>
</gene>
<organism evidence="3">
    <name type="scientific">Xanthomonas euvesicatoria pv. vesicatoria (strain 85-10)</name>
    <name type="common">Xanthomonas campestris pv. vesicatoria</name>
    <dbReference type="NCBI Taxonomy" id="316273"/>
    <lineage>
        <taxon>Bacteria</taxon>
        <taxon>Pseudomonadati</taxon>
        <taxon>Pseudomonadota</taxon>
        <taxon>Gammaproteobacteria</taxon>
        <taxon>Lysobacterales</taxon>
        <taxon>Lysobacteraceae</taxon>
        <taxon>Xanthomonas</taxon>
    </lineage>
</organism>
<dbReference type="HOGENOM" id="CLU_2721280_0_0_6"/>
<dbReference type="AlphaFoldDB" id="Q3BV08"/>
<accession>Q3BV08</accession>
<reference evidence="2 3" key="1">
    <citation type="journal article" date="2005" name="J. Bacteriol.">
        <title>Insights into genome plasticity and pathogenicity of the plant pathogenic Bacterium Xanthomonas campestris pv. vesicatoria revealed by the complete genome sequence.</title>
        <authorList>
            <person name="Thieme F."/>
            <person name="Koebnik R."/>
            <person name="Bekel T."/>
            <person name="Berger C."/>
            <person name="Boch J."/>
            <person name="Buettner D."/>
            <person name="Caldana C."/>
            <person name="Gaigalat L."/>
            <person name="Goesmann A."/>
            <person name="Kay S."/>
            <person name="Kirchner O."/>
            <person name="Lanz C."/>
            <person name="Linke B."/>
            <person name="McHardy A.C."/>
            <person name="Meyer F."/>
            <person name="Mittenhuber G."/>
            <person name="Nies D.H."/>
            <person name="Niesbach-Kloesgen U."/>
            <person name="Patschkowski T."/>
            <person name="Rueckert C."/>
            <person name="Rupp O."/>
            <person name="Schneicker S."/>
            <person name="Schuster S.C."/>
            <person name="Vorhoelter F.J."/>
            <person name="Weber E."/>
            <person name="Puehler A."/>
            <person name="Bonas U."/>
            <person name="Bartels D."/>
            <person name="Kaiser O."/>
        </authorList>
    </citation>
    <scope>NUCLEOTIDE SEQUENCE [LARGE SCALE GENOMIC DNA]</scope>
    <source>
        <strain evidence="2 3">85-10</strain>
    </source>
</reference>
<proteinExistence type="predicted"/>
<protein>
    <submittedName>
        <fullName evidence="2">Uncharacterized protein</fullName>
    </submittedName>
</protein>
<feature type="compositionally biased region" description="Low complexity" evidence="1">
    <location>
        <begin position="22"/>
        <end position="35"/>
    </location>
</feature>
<feature type="region of interest" description="Disordered" evidence="1">
    <location>
        <begin position="18"/>
        <end position="42"/>
    </location>
</feature>
<sequence length="72" mass="7867">MPRGWWLESVCNAGRHADVARESSSGSYEGSHHSSVTQDVEARKSAPQAVRFFLEAHLASAQLSRQDNANLA</sequence>
<evidence type="ECO:0000313" key="2">
    <source>
        <dbReference type="EMBL" id="CAJ23351.1"/>
    </source>
</evidence>
<dbReference type="EMBL" id="AM039952">
    <property type="protein sequence ID" value="CAJ23351.1"/>
    <property type="molecule type" value="Genomic_DNA"/>
</dbReference>
<name>Q3BV08_XANE5</name>
<evidence type="ECO:0000256" key="1">
    <source>
        <dbReference type="SAM" id="MobiDB-lite"/>
    </source>
</evidence>
<dbReference type="KEGG" id="xcv:XCV1674"/>